<name>A0ACC8EKS0_9PEZI</name>
<dbReference type="EMBL" id="KV748282">
    <property type="protein sequence ID" value="OCK86876.1"/>
    <property type="molecule type" value="Genomic_DNA"/>
</dbReference>
<keyword evidence="2" id="KW-1185">Reference proteome</keyword>
<protein>
    <submittedName>
        <fullName evidence="1">Uncharacterized protein</fullName>
    </submittedName>
</protein>
<evidence type="ECO:0000313" key="2">
    <source>
        <dbReference type="Proteomes" id="UP000250078"/>
    </source>
</evidence>
<accession>A0ACC8EKS0</accession>
<gene>
    <name evidence="1" type="ORF">K441DRAFT_597406</name>
</gene>
<proteinExistence type="predicted"/>
<evidence type="ECO:0000313" key="1">
    <source>
        <dbReference type="EMBL" id="OCK86876.1"/>
    </source>
</evidence>
<dbReference type="Proteomes" id="UP000250078">
    <property type="component" value="Unassembled WGS sequence"/>
</dbReference>
<reference evidence="1 2" key="1">
    <citation type="journal article" date="2016" name="Nat. Commun.">
        <title>Ectomycorrhizal ecology is imprinted in the genome of the dominant symbiotic fungus Cenococcum geophilum.</title>
        <authorList>
            <consortium name="DOE Joint Genome Institute"/>
            <person name="Peter M."/>
            <person name="Kohler A."/>
            <person name="Ohm R.A."/>
            <person name="Kuo A."/>
            <person name="Krutzmann J."/>
            <person name="Morin E."/>
            <person name="Arend M."/>
            <person name="Barry K.W."/>
            <person name="Binder M."/>
            <person name="Choi C."/>
            <person name="Clum A."/>
            <person name="Copeland A."/>
            <person name="Grisel N."/>
            <person name="Haridas S."/>
            <person name="Kipfer T."/>
            <person name="LaButti K."/>
            <person name="Lindquist E."/>
            <person name="Lipzen A."/>
            <person name="Maire R."/>
            <person name="Meier B."/>
            <person name="Mihaltcheva S."/>
            <person name="Molinier V."/>
            <person name="Murat C."/>
            <person name="Poggeler S."/>
            <person name="Quandt C.A."/>
            <person name="Sperisen C."/>
            <person name="Tritt A."/>
            <person name="Tisserant E."/>
            <person name="Crous P.W."/>
            <person name="Henrissat B."/>
            <person name="Nehls U."/>
            <person name="Egli S."/>
            <person name="Spatafora J.W."/>
            <person name="Grigoriev I.V."/>
            <person name="Martin F.M."/>
        </authorList>
    </citation>
    <scope>NUCLEOTIDE SEQUENCE [LARGE SCALE GENOMIC DNA]</scope>
    <source>
        <strain evidence="1 2">1.58</strain>
    </source>
</reference>
<organism evidence="1 2">
    <name type="scientific">Cenococcum geophilum 1.58</name>
    <dbReference type="NCBI Taxonomy" id="794803"/>
    <lineage>
        <taxon>Eukaryota</taxon>
        <taxon>Fungi</taxon>
        <taxon>Dikarya</taxon>
        <taxon>Ascomycota</taxon>
        <taxon>Pezizomycotina</taxon>
        <taxon>Dothideomycetes</taxon>
        <taxon>Pleosporomycetidae</taxon>
        <taxon>Gloniales</taxon>
        <taxon>Gloniaceae</taxon>
        <taxon>Cenococcum</taxon>
    </lineage>
</organism>
<sequence length="205" mass="20455">MESSIRLFRLSSLLVVLTALSLAAPEPQTYTYAPFSGAIYLIAPNGQTISTESADMCPSYASVSCSTIGQPSWCCPNTYTCATVPSSPGLIGCCPSGSTCSGSVNAAAITTVTVQELVTSTLAPVYVAQTSVVYVQATTTGGGPYCTTLTENGPGLPTARPGSCGTILIVSGAERGVGALAVGGVAVVVGLQVVVGRVFGVGGMA</sequence>